<keyword evidence="2" id="KW-1185">Reference proteome</keyword>
<name>A0P6R3_9PROT</name>
<accession>A0P6R3</accession>
<organism evidence="1 2">
    <name type="scientific">Methylophilales bacterium HTCC2181</name>
    <dbReference type="NCBI Taxonomy" id="383631"/>
    <lineage>
        <taxon>Bacteria</taxon>
        <taxon>Pseudomonadati</taxon>
        <taxon>Pseudomonadota</taxon>
        <taxon>Betaproteobacteria</taxon>
        <taxon>Nitrosomonadales</taxon>
        <taxon>OM43 clade</taxon>
    </lineage>
</organism>
<protein>
    <submittedName>
        <fullName evidence="1">Uncharacterized protein</fullName>
    </submittedName>
</protein>
<dbReference type="EMBL" id="AAUX01000001">
    <property type="protein sequence ID" value="EAV47223.1"/>
    <property type="molecule type" value="Genomic_DNA"/>
</dbReference>
<gene>
    <name evidence="1" type="ORF">MB2181_04080</name>
</gene>
<sequence length="56" mass="6792">METRFFIDYPQEKIEPNTNNYQCTFCKNSSLYINGLIENHKVDCEYRINKEQQIKV</sequence>
<comment type="caution">
    <text evidence="1">The sequence shown here is derived from an EMBL/GenBank/DDBJ whole genome shotgun (WGS) entry which is preliminary data.</text>
</comment>
<proteinExistence type="predicted"/>
<dbReference type="AlphaFoldDB" id="A0P6R3"/>
<dbReference type="Proteomes" id="UP000054262">
    <property type="component" value="Unassembled WGS sequence"/>
</dbReference>
<dbReference type="OrthoDB" id="9132992at2"/>
<reference evidence="1 2" key="1">
    <citation type="submission" date="2006-11" db="EMBL/GenBank/DDBJ databases">
        <authorList>
            <person name="Giovannoni S."/>
            <person name="Vergin K."/>
            <person name="Ferriera S."/>
            <person name="Johnson J."/>
            <person name="Kravitz S."/>
            <person name="Beeson K."/>
            <person name="Sutton G."/>
            <person name="Rogers Y.-H."/>
            <person name="Friedman R."/>
            <person name="Frazier M."/>
            <person name="Venter J.C."/>
        </authorList>
    </citation>
    <scope>NUCLEOTIDE SEQUENCE [LARGE SCALE GENOMIC DNA]</scope>
    <source>
        <strain evidence="1 2">HTCC2181</strain>
    </source>
</reference>
<evidence type="ECO:0000313" key="1">
    <source>
        <dbReference type="EMBL" id="EAV47223.1"/>
    </source>
</evidence>
<evidence type="ECO:0000313" key="2">
    <source>
        <dbReference type="Proteomes" id="UP000054262"/>
    </source>
</evidence>